<evidence type="ECO:0000313" key="2">
    <source>
        <dbReference type="EMBL" id="KAK6763634.1"/>
    </source>
</evidence>
<feature type="region of interest" description="Disordered" evidence="1">
    <location>
        <begin position="276"/>
        <end position="297"/>
    </location>
</feature>
<feature type="region of interest" description="Disordered" evidence="1">
    <location>
        <begin position="116"/>
        <end position="150"/>
    </location>
</feature>
<evidence type="ECO:0000256" key="1">
    <source>
        <dbReference type="SAM" id="MobiDB-lite"/>
    </source>
</evidence>
<dbReference type="EMBL" id="JAVFWL010000006">
    <property type="protein sequence ID" value="KAK6763634.1"/>
    <property type="molecule type" value="Genomic_DNA"/>
</dbReference>
<accession>A0ABR1ELS5</accession>
<reference evidence="2 3" key="1">
    <citation type="submission" date="2023-08" db="EMBL/GenBank/DDBJ databases">
        <title>A Necator americanus chromosomal reference genome.</title>
        <authorList>
            <person name="Ilik V."/>
            <person name="Petrzelkova K.J."/>
            <person name="Pardy F."/>
            <person name="Fuh T."/>
            <person name="Niatou-Singa F.S."/>
            <person name="Gouil Q."/>
            <person name="Baker L."/>
            <person name="Ritchie M.E."/>
            <person name="Jex A.R."/>
            <person name="Gazzola D."/>
            <person name="Li H."/>
            <person name="Toshio Fujiwara R."/>
            <person name="Zhan B."/>
            <person name="Aroian R.V."/>
            <person name="Pafco B."/>
            <person name="Schwarz E.M."/>
        </authorList>
    </citation>
    <scope>NUCLEOTIDE SEQUENCE [LARGE SCALE GENOMIC DNA]</scope>
    <source>
        <strain evidence="2 3">Aroian</strain>
        <tissue evidence="2">Whole animal</tissue>
    </source>
</reference>
<name>A0ABR1ELS5_NECAM</name>
<organism evidence="2 3">
    <name type="scientific">Necator americanus</name>
    <name type="common">Human hookworm</name>
    <dbReference type="NCBI Taxonomy" id="51031"/>
    <lineage>
        <taxon>Eukaryota</taxon>
        <taxon>Metazoa</taxon>
        <taxon>Ecdysozoa</taxon>
        <taxon>Nematoda</taxon>
        <taxon>Chromadorea</taxon>
        <taxon>Rhabditida</taxon>
        <taxon>Rhabditina</taxon>
        <taxon>Rhabditomorpha</taxon>
        <taxon>Strongyloidea</taxon>
        <taxon>Ancylostomatidae</taxon>
        <taxon>Bunostominae</taxon>
        <taxon>Necator</taxon>
    </lineage>
</organism>
<evidence type="ECO:0000313" key="3">
    <source>
        <dbReference type="Proteomes" id="UP001303046"/>
    </source>
</evidence>
<comment type="caution">
    <text evidence="2">The sequence shown here is derived from an EMBL/GenBank/DDBJ whole genome shotgun (WGS) entry which is preliminary data.</text>
</comment>
<keyword evidence="3" id="KW-1185">Reference proteome</keyword>
<feature type="compositionally biased region" description="Basic and acidic residues" evidence="1">
    <location>
        <begin position="116"/>
        <end position="128"/>
    </location>
</feature>
<sequence length="297" mass="34195">MPVVDPNHQRSQAASLPIRNSPYYYVGIGDLFSISTVMERLDCTERKPLRRLLGYFWPRESKFTNIAKIRQQDTIPAINIPKRKFAQNPMESPTDFDSDLYDRVNYLNLMNQVKDRDSTRKCSRRALDDSEAPSPRPTDQTGMIPPAPPDPHIKYLWNESVDINDMAGMEQNDMLQLRIMLGIERISTETLSRYNVRGHVDGYDQPAILYPRYRGLASRIRIPAGLKVIRKVGDRMEKENYPISNETFQNRDISESTFFGQGKGGFFKMISQRRPHLGKQRTLEEVEAAEPAHSTQS</sequence>
<proteinExistence type="predicted"/>
<protein>
    <submittedName>
        <fullName evidence="2">Uncharacterized protein</fullName>
    </submittedName>
</protein>
<dbReference type="Proteomes" id="UP001303046">
    <property type="component" value="Unassembled WGS sequence"/>
</dbReference>
<gene>
    <name evidence="2" type="primary">Necator_chrX.g24252</name>
    <name evidence="2" type="ORF">RB195_024087</name>
</gene>